<dbReference type="EMBL" id="DS113306">
    <property type="protein sequence ID" value="EAY12179.1"/>
    <property type="molecule type" value="Genomic_DNA"/>
</dbReference>
<keyword evidence="2" id="KW-1185">Reference proteome</keyword>
<name>A2E599_TRIV3</name>
<dbReference type="AlphaFoldDB" id="A2E599"/>
<reference evidence="1" key="2">
    <citation type="journal article" date="2007" name="Science">
        <title>Draft genome sequence of the sexually transmitted pathogen Trichomonas vaginalis.</title>
        <authorList>
            <person name="Carlton J.M."/>
            <person name="Hirt R.P."/>
            <person name="Silva J.C."/>
            <person name="Delcher A.L."/>
            <person name="Schatz M."/>
            <person name="Zhao Q."/>
            <person name="Wortman J.R."/>
            <person name="Bidwell S.L."/>
            <person name="Alsmark U.C.M."/>
            <person name="Besteiro S."/>
            <person name="Sicheritz-Ponten T."/>
            <person name="Noel C.J."/>
            <person name="Dacks J.B."/>
            <person name="Foster P.G."/>
            <person name="Simillion C."/>
            <person name="Van de Peer Y."/>
            <person name="Miranda-Saavedra D."/>
            <person name="Barton G.J."/>
            <person name="Westrop G.D."/>
            <person name="Mueller S."/>
            <person name="Dessi D."/>
            <person name="Fiori P.L."/>
            <person name="Ren Q."/>
            <person name="Paulsen I."/>
            <person name="Zhang H."/>
            <person name="Bastida-Corcuera F.D."/>
            <person name="Simoes-Barbosa A."/>
            <person name="Brown M.T."/>
            <person name="Hayes R.D."/>
            <person name="Mukherjee M."/>
            <person name="Okumura C.Y."/>
            <person name="Schneider R."/>
            <person name="Smith A.J."/>
            <person name="Vanacova S."/>
            <person name="Villalvazo M."/>
            <person name="Haas B.J."/>
            <person name="Pertea M."/>
            <person name="Feldblyum T.V."/>
            <person name="Utterback T.R."/>
            <person name="Shu C.L."/>
            <person name="Osoegawa K."/>
            <person name="de Jong P.J."/>
            <person name="Hrdy I."/>
            <person name="Horvathova L."/>
            <person name="Zubacova Z."/>
            <person name="Dolezal P."/>
            <person name="Malik S.B."/>
            <person name="Logsdon J.M. Jr."/>
            <person name="Henze K."/>
            <person name="Gupta A."/>
            <person name="Wang C.C."/>
            <person name="Dunne R.L."/>
            <person name="Upcroft J.A."/>
            <person name="Upcroft P."/>
            <person name="White O."/>
            <person name="Salzberg S.L."/>
            <person name="Tang P."/>
            <person name="Chiu C.-H."/>
            <person name="Lee Y.-S."/>
            <person name="Embley T.M."/>
            <person name="Coombs G.H."/>
            <person name="Mottram J.C."/>
            <person name="Tachezy J."/>
            <person name="Fraser-Liggett C.M."/>
            <person name="Johnson P.J."/>
        </authorList>
    </citation>
    <scope>NUCLEOTIDE SEQUENCE [LARGE SCALE GENOMIC DNA]</scope>
    <source>
        <strain evidence="1">G3</strain>
    </source>
</reference>
<evidence type="ECO:0000313" key="1">
    <source>
        <dbReference type="EMBL" id="EAY12179.1"/>
    </source>
</evidence>
<dbReference type="KEGG" id="tva:4770141"/>
<organism evidence="1 2">
    <name type="scientific">Trichomonas vaginalis (strain ATCC PRA-98 / G3)</name>
    <dbReference type="NCBI Taxonomy" id="412133"/>
    <lineage>
        <taxon>Eukaryota</taxon>
        <taxon>Metamonada</taxon>
        <taxon>Parabasalia</taxon>
        <taxon>Trichomonadida</taxon>
        <taxon>Trichomonadidae</taxon>
        <taxon>Trichomonas</taxon>
    </lineage>
</organism>
<proteinExistence type="predicted"/>
<accession>A2E599</accession>
<dbReference type="SMR" id="A2E599"/>
<protein>
    <submittedName>
        <fullName evidence="1">Uncharacterized protein</fullName>
    </submittedName>
</protein>
<sequence>MTDAAQQQELDQLKAEIDSVMKSIHEFDEQIEERNSKRLLLIENLRGLLPDDQFQRFSDIINKTVEAVRPAPEPSTLPPLEIDEENPLESLRKIRLQIAKEVCEVMGVEAPSL</sequence>
<dbReference type="VEuPathDB" id="TrichDB:TVAG_003850"/>
<dbReference type="Proteomes" id="UP000001542">
    <property type="component" value="Unassembled WGS sequence"/>
</dbReference>
<dbReference type="OrthoDB" id="10259550at2759"/>
<gene>
    <name evidence="1" type="ORF">TVAG_003850</name>
</gene>
<reference evidence="1" key="1">
    <citation type="submission" date="2006-10" db="EMBL/GenBank/DDBJ databases">
        <authorList>
            <person name="Amadeo P."/>
            <person name="Zhao Q."/>
            <person name="Wortman J."/>
            <person name="Fraser-Liggett C."/>
            <person name="Carlton J."/>
        </authorList>
    </citation>
    <scope>NUCLEOTIDE SEQUENCE</scope>
    <source>
        <strain evidence="1">G3</strain>
    </source>
</reference>
<dbReference type="InParanoid" id="A2E599"/>
<evidence type="ECO:0000313" key="2">
    <source>
        <dbReference type="Proteomes" id="UP000001542"/>
    </source>
</evidence>
<dbReference type="VEuPathDB" id="TrichDB:TVAGG3_0476440"/>
<dbReference type="RefSeq" id="XP_001324402.1">
    <property type="nucleotide sequence ID" value="XM_001324367.1"/>
</dbReference>